<organism evidence="4 5">
    <name type="scientific">Sphingomonas kyeonggiensis</name>
    <dbReference type="NCBI Taxonomy" id="1268553"/>
    <lineage>
        <taxon>Bacteria</taxon>
        <taxon>Pseudomonadati</taxon>
        <taxon>Pseudomonadota</taxon>
        <taxon>Alphaproteobacteria</taxon>
        <taxon>Sphingomonadales</taxon>
        <taxon>Sphingomonadaceae</taxon>
        <taxon>Sphingomonas</taxon>
    </lineage>
</organism>
<gene>
    <name evidence="4" type="ORF">HNP52_002514</name>
</gene>
<feature type="signal peptide" evidence="2">
    <location>
        <begin position="1"/>
        <end position="20"/>
    </location>
</feature>
<dbReference type="EMBL" id="JACHLN010000002">
    <property type="protein sequence ID" value="MBB4839445.1"/>
    <property type="molecule type" value="Genomic_DNA"/>
</dbReference>
<accession>A0A7W7K310</accession>
<comment type="caution">
    <text evidence="4">The sequence shown here is derived from an EMBL/GenBank/DDBJ whole genome shotgun (WGS) entry which is preliminary data.</text>
</comment>
<dbReference type="InterPro" id="IPR029058">
    <property type="entry name" value="AB_hydrolase_fold"/>
</dbReference>
<dbReference type="GO" id="GO:0016787">
    <property type="term" value="F:hydrolase activity"/>
    <property type="evidence" value="ECO:0007669"/>
    <property type="project" value="UniProtKB-KW"/>
</dbReference>
<dbReference type="Proteomes" id="UP000575241">
    <property type="component" value="Unassembled WGS sequence"/>
</dbReference>
<reference evidence="4 5" key="1">
    <citation type="submission" date="2020-08" db="EMBL/GenBank/DDBJ databases">
        <title>Functional genomics of gut bacteria from endangered species of beetles.</title>
        <authorList>
            <person name="Carlos-Shanley C."/>
        </authorList>
    </citation>
    <scope>NUCLEOTIDE SEQUENCE [LARGE SCALE GENOMIC DNA]</scope>
    <source>
        <strain evidence="4 5">S00224</strain>
    </source>
</reference>
<feature type="domain" description="BD-FAE-like" evidence="3">
    <location>
        <begin position="39"/>
        <end position="142"/>
    </location>
</feature>
<dbReference type="InterPro" id="IPR050300">
    <property type="entry name" value="GDXG_lipolytic_enzyme"/>
</dbReference>
<evidence type="ECO:0000259" key="3">
    <source>
        <dbReference type="Pfam" id="PF20434"/>
    </source>
</evidence>
<dbReference type="PANTHER" id="PTHR48081">
    <property type="entry name" value="AB HYDROLASE SUPERFAMILY PROTEIN C4A8.06C"/>
    <property type="match status" value="1"/>
</dbReference>
<protein>
    <submittedName>
        <fullName evidence="4">Acetyl esterase/lipase</fullName>
    </submittedName>
</protein>
<keyword evidence="1" id="KW-0378">Hydrolase</keyword>
<dbReference type="PANTHER" id="PTHR48081:SF33">
    <property type="entry name" value="KYNURENINE FORMAMIDASE"/>
    <property type="match status" value="1"/>
</dbReference>
<dbReference type="SUPFAM" id="SSF53474">
    <property type="entry name" value="alpha/beta-Hydrolases"/>
    <property type="match status" value="1"/>
</dbReference>
<evidence type="ECO:0000256" key="2">
    <source>
        <dbReference type="SAM" id="SignalP"/>
    </source>
</evidence>
<keyword evidence="2" id="KW-0732">Signal</keyword>
<name>A0A7W7K310_9SPHN</name>
<evidence type="ECO:0000313" key="5">
    <source>
        <dbReference type="Proteomes" id="UP000575241"/>
    </source>
</evidence>
<sequence>MRKSLFLFPLLLLAAAPALSQSVPAREIAYGAAELQKLDFYKGAKADAPLVVFIHGGGWKRGDKGNATGAEKVAHFTGRGFAFASINYRLVPGATVEQQAQDVADGLAYLVQHARALGFDPGKVMVMGHSAGAHLAALVATDPRYLQKAGWGLDRIAGVVLLDGAAYDVPRQMDEGPRVMGKTYQAAFGSDPARQRALSPTLQAAAPNARDFLILHVQREDGTRQSEALGRALKAAGARVTVQGFEGRGLRGHMQINRQLGDPGYPATAVVDRWIDAVLAR</sequence>
<feature type="chain" id="PRO_5030768797" evidence="2">
    <location>
        <begin position="21"/>
        <end position="281"/>
    </location>
</feature>
<dbReference type="InterPro" id="IPR049492">
    <property type="entry name" value="BD-FAE-like_dom"/>
</dbReference>
<dbReference type="Pfam" id="PF20434">
    <property type="entry name" value="BD-FAE"/>
    <property type="match status" value="1"/>
</dbReference>
<dbReference type="RefSeq" id="WP_184167491.1">
    <property type="nucleotide sequence ID" value="NZ_JACHLN010000002.1"/>
</dbReference>
<dbReference type="AlphaFoldDB" id="A0A7W7K310"/>
<evidence type="ECO:0000256" key="1">
    <source>
        <dbReference type="ARBA" id="ARBA00022801"/>
    </source>
</evidence>
<dbReference type="Gene3D" id="3.40.50.1820">
    <property type="entry name" value="alpha/beta hydrolase"/>
    <property type="match status" value="1"/>
</dbReference>
<evidence type="ECO:0000313" key="4">
    <source>
        <dbReference type="EMBL" id="MBB4839445.1"/>
    </source>
</evidence>
<keyword evidence="5" id="KW-1185">Reference proteome</keyword>
<proteinExistence type="predicted"/>